<comment type="similarity">
    <text evidence="13">Belongs to the LpxK family.</text>
</comment>
<keyword evidence="10 13" id="KW-0067">ATP-binding</keyword>
<comment type="catalytic activity">
    <reaction evidence="13">
        <text>a lipid A disaccharide + ATP = a lipid IVA + ADP + H(+)</text>
        <dbReference type="Rhea" id="RHEA:67840"/>
        <dbReference type="ChEBI" id="CHEBI:15378"/>
        <dbReference type="ChEBI" id="CHEBI:30616"/>
        <dbReference type="ChEBI" id="CHEBI:176343"/>
        <dbReference type="ChEBI" id="CHEBI:176425"/>
        <dbReference type="ChEBI" id="CHEBI:456216"/>
        <dbReference type="EC" id="2.7.1.130"/>
    </reaction>
</comment>
<dbReference type="OrthoDB" id="9789797at2"/>
<organism evidence="14 15">
    <name type="scientific">Mariniblastus fucicola</name>
    <dbReference type="NCBI Taxonomy" id="980251"/>
    <lineage>
        <taxon>Bacteria</taxon>
        <taxon>Pseudomonadati</taxon>
        <taxon>Planctomycetota</taxon>
        <taxon>Planctomycetia</taxon>
        <taxon>Pirellulales</taxon>
        <taxon>Pirellulaceae</taxon>
        <taxon>Mariniblastus</taxon>
    </lineage>
</organism>
<evidence type="ECO:0000256" key="10">
    <source>
        <dbReference type="ARBA" id="ARBA00022840"/>
    </source>
</evidence>
<evidence type="ECO:0000256" key="3">
    <source>
        <dbReference type="ARBA" id="ARBA00012071"/>
    </source>
</evidence>
<dbReference type="PANTHER" id="PTHR42724:SF1">
    <property type="entry name" value="TETRAACYLDISACCHARIDE 4'-KINASE, MITOCHONDRIAL-RELATED"/>
    <property type="match status" value="1"/>
</dbReference>
<dbReference type="STRING" id="980251.GCA_001642875_02434"/>
<dbReference type="GO" id="GO:0009244">
    <property type="term" value="P:lipopolysaccharide core region biosynthetic process"/>
    <property type="evidence" value="ECO:0007669"/>
    <property type="project" value="TreeGrafter"/>
</dbReference>
<dbReference type="HAMAP" id="MF_00409">
    <property type="entry name" value="LpxK"/>
    <property type="match status" value="1"/>
</dbReference>
<dbReference type="Proteomes" id="UP000322214">
    <property type="component" value="Chromosome"/>
</dbReference>
<evidence type="ECO:0000256" key="2">
    <source>
        <dbReference type="ARBA" id="ARBA00004870"/>
    </source>
</evidence>
<dbReference type="PANTHER" id="PTHR42724">
    <property type="entry name" value="TETRAACYLDISACCHARIDE 4'-KINASE"/>
    <property type="match status" value="1"/>
</dbReference>
<evidence type="ECO:0000256" key="9">
    <source>
        <dbReference type="ARBA" id="ARBA00022777"/>
    </source>
</evidence>
<keyword evidence="11 13" id="KW-0443">Lipid metabolism</keyword>
<feature type="binding site" evidence="13">
    <location>
        <begin position="65"/>
        <end position="72"/>
    </location>
    <ligand>
        <name>ATP</name>
        <dbReference type="ChEBI" id="CHEBI:30616"/>
    </ligand>
</feature>
<comment type="pathway">
    <text evidence="2 13">Glycolipid biosynthesis; lipid IV(A) biosynthesis; lipid IV(A) from (3R)-3-hydroxytetradecanoyl-[acyl-carrier-protein] and UDP-N-acetyl-alpha-D-glucosamine: step 6/6.</text>
</comment>
<evidence type="ECO:0000256" key="11">
    <source>
        <dbReference type="ARBA" id="ARBA00023098"/>
    </source>
</evidence>
<dbReference type="GO" id="GO:0009245">
    <property type="term" value="P:lipid A biosynthetic process"/>
    <property type="evidence" value="ECO:0007669"/>
    <property type="project" value="UniProtKB-UniRule"/>
</dbReference>
<evidence type="ECO:0000256" key="13">
    <source>
        <dbReference type="HAMAP-Rule" id="MF_00409"/>
    </source>
</evidence>
<evidence type="ECO:0000256" key="12">
    <source>
        <dbReference type="ARBA" id="ARBA00029757"/>
    </source>
</evidence>
<reference evidence="14 15" key="1">
    <citation type="submission" date="2019-08" db="EMBL/GenBank/DDBJ databases">
        <title>Deep-cultivation of Planctomycetes and their phenomic and genomic characterization uncovers novel biology.</title>
        <authorList>
            <person name="Wiegand S."/>
            <person name="Jogler M."/>
            <person name="Boedeker C."/>
            <person name="Pinto D."/>
            <person name="Vollmers J."/>
            <person name="Rivas-Marin E."/>
            <person name="Kohn T."/>
            <person name="Peeters S.H."/>
            <person name="Heuer A."/>
            <person name="Rast P."/>
            <person name="Oberbeckmann S."/>
            <person name="Bunk B."/>
            <person name="Jeske O."/>
            <person name="Meyerdierks A."/>
            <person name="Storesund J.E."/>
            <person name="Kallscheuer N."/>
            <person name="Luecker S."/>
            <person name="Lage O.M."/>
            <person name="Pohl T."/>
            <person name="Merkel B.J."/>
            <person name="Hornburger P."/>
            <person name="Mueller R.-W."/>
            <person name="Bruemmer F."/>
            <person name="Labrenz M."/>
            <person name="Spormann A.M."/>
            <person name="Op den Camp H."/>
            <person name="Overmann J."/>
            <person name="Amann R."/>
            <person name="Jetten M.S.M."/>
            <person name="Mascher T."/>
            <person name="Medema M.H."/>
            <person name="Devos D.P."/>
            <person name="Kaster A.-K."/>
            <person name="Ovreas L."/>
            <person name="Rohde M."/>
            <person name="Galperin M.Y."/>
            <person name="Jogler C."/>
        </authorList>
    </citation>
    <scope>NUCLEOTIDE SEQUENCE [LARGE SCALE GENOMIC DNA]</scope>
    <source>
        <strain evidence="14 15">FC18</strain>
    </source>
</reference>
<evidence type="ECO:0000313" key="14">
    <source>
        <dbReference type="EMBL" id="QEG20533.1"/>
    </source>
</evidence>
<accession>A0A5B9PBL9</accession>
<evidence type="ECO:0000256" key="4">
    <source>
        <dbReference type="ARBA" id="ARBA00016436"/>
    </source>
</evidence>
<proteinExistence type="inferred from homology"/>
<dbReference type="EMBL" id="CP042912">
    <property type="protein sequence ID" value="QEG20533.1"/>
    <property type="molecule type" value="Genomic_DNA"/>
</dbReference>
<keyword evidence="15" id="KW-1185">Reference proteome</keyword>
<keyword evidence="8 13" id="KW-0547">Nucleotide-binding</keyword>
<evidence type="ECO:0000256" key="5">
    <source>
        <dbReference type="ARBA" id="ARBA00022516"/>
    </source>
</evidence>
<dbReference type="GO" id="GO:0009029">
    <property type="term" value="F:lipid-A 4'-kinase activity"/>
    <property type="evidence" value="ECO:0007669"/>
    <property type="project" value="UniProtKB-UniRule"/>
</dbReference>
<dbReference type="InterPro" id="IPR003758">
    <property type="entry name" value="LpxK"/>
</dbReference>
<gene>
    <name evidence="13 14" type="primary">lpxK</name>
    <name evidence="14" type="ORF">MFFC18_03820</name>
</gene>
<keyword evidence="6 13" id="KW-0441">Lipid A biosynthesis</keyword>
<dbReference type="GO" id="GO:0005886">
    <property type="term" value="C:plasma membrane"/>
    <property type="evidence" value="ECO:0007669"/>
    <property type="project" value="TreeGrafter"/>
</dbReference>
<dbReference type="UniPathway" id="UPA00359">
    <property type="reaction ID" value="UER00482"/>
</dbReference>
<dbReference type="KEGG" id="mff:MFFC18_03820"/>
<keyword evidence="9 13" id="KW-0418">Kinase</keyword>
<dbReference type="GO" id="GO:0005524">
    <property type="term" value="F:ATP binding"/>
    <property type="evidence" value="ECO:0007669"/>
    <property type="project" value="UniProtKB-UniRule"/>
</dbReference>
<keyword evidence="7 13" id="KW-0808">Transferase</keyword>
<dbReference type="InterPro" id="IPR027417">
    <property type="entry name" value="P-loop_NTPase"/>
</dbReference>
<comment type="function">
    <text evidence="1 13">Transfers the gamma-phosphate of ATP to the 4'-position of a tetraacyldisaccharide 1-phosphate intermediate (termed DS-1-P) to form tetraacyldisaccharide 1,4'-bis-phosphate (lipid IVA).</text>
</comment>
<dbReference type="RefSeq" id="WP_084417160.1">
    <property type="nucleotide sequence ID" value="NZ_CP042912.1"/>
</dbReference>
<evidence type="ECO:0000313" key="15">
    <source>
        <dbReference type="Proteomes" id="UP000322214"/>
    </source>
</evidence>
<dbReference type="NCBIfam" id="TIGR00682">
    <property type="entry name" value="lpxK"/>
    <property type="match status" value="1"/>
</dbReference>
<evidence type="ECO:0000256" key="6">
    <source>
        <dbReference type="ARBA" id="ARBA00022556"/>
    </source>
</evidence>
<dbReference type="SUPFAM" id="SSF52540">
    <property type="entry name" value="P-loop containing nucleoside triphosphate hydrolases"/>
    <property type="match status" value="1"/>
</dbReference>
<name>A0A5B9PBL9_9BACT</name>
<sequence>MSIPWLLRIVSGKQKGPAAALVRVGLWSLTPIYRFAVWFRNRQFDTGSRDITSVDAKVISIGNLTTGGTGKTPMVVWVSQLLQRNNLSVGIVSRGYGSRDDQTPNDEALELLSRLPAVPHVQNPDRVAAARSCIEKHSVDAIVLDDGFQHRRIGRDLDIVLIDASNPFGFGNVLPRGLLREPISSLKRADIVVVTRCDRVEADMVLATRRRIAAETSAPIVLARTTANSLFQHKNSEATTTDEPTEIPIAKAHSGRWFAFSAIGNPESFEASLAELQLDVLGSIRFRDHHHFDDGDLRKIVVAAKQAGADRLVCTHKDLVKISRESIGDRPVFALKIDFEIFEGQEEIEQAILDLFATLKALE</sequence>
<keyword evidence="5 13" id="KW-0444">Lipid biosynthesis</keyword>
<evidence type="ECO:0000256" key="1">
    <source>
        <dbReference type="ARBA" id="ARBA00002274"/>
    </source>
</evidence>
<dbReference type="AlphaFoldDB" id="A0A5B9PBL9"/>
<dbReference type="Pfam" id="PF02606">
    <property type="entry name" value="LpxK"/>
    <property type="match status" value="1"/>
</dbReference>
<evidence type="ECO:0000256" key="7">
    <source>
        <dbReference type="ARBA" id="ARBA00022679"/>
    </source>
</evidence>
<protein>
    <recommendedName>
        <fullName evidence="4 13">Tetraacyldisaccharide 4'-kinase</fullName>
        <ecNumber evidence="3 13">2.7.1.130</ecNumber>
    </recommendedName>
    <alternativeName>
        <fullName evidence="12 13">Lipid A 4'-kinase</fullName>
    </alternativeName>
</protein>
<dbReference type="EC" id="2.7.1.130" evidence="3 13"/>
<evidence type="ECO:0000256" key="8">
    <source>
        <dbReference type="ARBA" id="ARBA00022741"/>
    </source>
</evidence>